<dbReference type="InterPro" id="IPR038504">
    <property type="entry name" value="UL141-like_sf"/>
</dbReference>
<dbReference type="Proteomes" id="UP000113968">
    <property type="component" value="Segment"/>
</dbReference>
<dbReference type="KEGG" id="vg:11464190"/>
<dbReference type="OrthoDB" id="35565at10239"/>
<keyword evidence="1" id="KW-1133">Transmembrane helix</keyword>
<gene>
    <name evidence="2" type="primary">UL14</name>
</gene>
<protein>
    <submittedName>
        <fullName evidence="2">Membrane protein UL14</fullName>
    </submittedName>
</protein>
<evidence type="ECO:0000313" key="3">
    <source>
        <dbReference type="Proteomes" id="UP000113968"/>
    </source>
</evidence>
<accession>G8XU86</accession>
<sequence>MPSQIRGSRLAQVGAVARLMPLLLASLSPCCTAQAEGISGNEESVGPLLAGHGEKISIPCFSHTTGQYMTGLYVVFCARHIQNAVLLFRNGTKFLDTLSKHHARHGTIVYHNSTAGTSFLQFSFTFEEKMAGRYNCLISNLTHTVVTTRFTLLDRVLSHRYRKYDVPNMVLPTHANTTQVWSAYPNKLHHLTCVTSKHTIYDVFYIYTAMSTVSCQHLSKACRHLSLAPQLTSQTTPGLKVHPARTKDKNYVPVVISTTSLESHRDRELVQILNIAELALWVALLTFIVGLIMLLRSLRTALFPMPLPVTSPILPSGTLIPVKSPPPYKVLSELA</sequence>
<reference evidence="2" key="1">
    <citation type="submission" date="2011-12" db="EMBL/GenBank/DDBJ databases">
        <title>Comparative genomics of primate cytomegaloviruses.</title>
        <authorList>
            <person name="Davison A.J."/>
            <person name="Holton M."/>
            <person name="Dolan A."/>
            <person name="Dargan D.J."/>
            <person name="Gatherer D."/>
            <person name="Hayward G.S."/>
        </authorList>
    </citation>
    <scope>NUCLEOTIDE SEQUENCE [LARGE SCALE GENOMIC DNA]</scope>
    <source>
        <strain evidence="2">S34E</strain>
    </source>
</reference>
<dbReference type="EMBL" id="FJ483970">
    <property type="protein sequence ID" value="AEV80717.1"/>
    <property type="molecule type" value="Genomic_DNA"/>
</dbReference>
<name>G8XU86_9BETA</name>
<organism evidence="2 3">
    <name type="scientific">Aotine betaherpesvirus 1</name>
    <dbReference type="NCBI Taxonomy" id="50290"/>
    <lineage>
        <taxon>Viruses</taxon>
        <taxon>Duplodnaviria</taxon>
        <taxon>Heunggongvirae</taxon>
        <taxon>Peploviricota</taxon>
        <taxon>Herviviricetes</taxon>
        <taxon>Herpesvirales</taxon>
        <taxon>Orthoherpesviridae</taxon>
        <taxon>Betaherpesvirinae</taxon>
        <taxon>Cytomegalovirus</taxon>
        <taxon>Cytomegalovirus aotinebeta1</taxon>
    </lineage>
</organism>
<evidence type="ECO:0000256" key="1">
    <source>
        <dbReference type="SAM" id="Phobius"/>
    </source>
</evidence>
<dbReference type="GeneID" id="11464190"/>
<feature type="transmembrane region" description="Helical" evidence="1">
    <location>
        <begin position="278"/>
        <end position="295"/>
    </location>
</feature>
<proteinExistence type="predicted"/>
<dbReference type="InterPro" id="IPR031918">
    <property type="entry name" value="UL141"/>
</dbReference>
<evidence type="ECO:0000313" key="2">
    <source>
        <dbReference type="EMBL" id="AEV80717.1"/>
    </source>
</evidence>
<dbReference type="RefSeq" id="YP_004940037.1">
    <property type="nucleotide sequence ID" value="NC_016447.1"/>
</dbReference>
<dbReference type="Gene3D" id="2.60.40.3790">
    <property type="match status" value="1"/>
</dbReference>
<dbReference type="Pfam" id="PF16758">
    <property type="entry name" value="UL141"/>
    <property type="match status" value="1"/>
</dbReference>
<keyword evidence="1" id="KW-0472">Membrane</keyword>
<keyword evidence="1" id="KW-0812">Transmembrane</keyword>
<keyword evidence="3" id="KW-1185">Reference proteome</keyword>